<evidence type="ECO:0000256" key="1">
    <source>
        <dbReference type="ARBA" id="ARBA00004613"/>
    </source>
</evidence>
<comment type="caution">
    <text evidence="4">The sequence shown here is derived from an EMBL/GenBank/DDBJ whole genome shotgun (WGS) entry which is preliminary data.</text>
</comment>
<evidence type="ECO:0000313" key="5">
    <source>
        <dbReference type="Proteomes" id="UP001209666"/>
    </source>
</evidence>
<dbReference type="Proteomes" id="UP001209666">
    <property type="component" value="Unassembled WGS sequence"/>
</dbReference>
<evidence type="ECO:0000256" key="2">
    <source>
        <dbReference type="ARBA" id="ARBA00022729"/>
    </source>
</evidence>
<comment type="subcellular location">
    <subcellularLocation>
        <location evidence="1">Secreted</location>
    </subcellularLocation>
</comment>
<dbReference type="SUPFAM" id="SSF88713">
    <property type="entry name" value="Glycoside hydrolase/deacetylase"/>
    <property type="match status" value="1"/>
</dbReference>
<protein>
    <submittedName>
        <fullName evidence="4">Polysaccharide deacetylase family protein</fullName>
    </submittedName>
</protein>
<dbReference type="Gene3D" id="3.20.20.370">
    <property type="entry name" value="Glycoside hydrolase/deacetylase"/>
    <property type="match status" value="1"/>
</dbReference>
<dbReference type="PANTHER" id="PTHR34216:SF3">
    <property type="entry name" value="POLY-BETA-1,6-N-ACETYL-D-GLUCOSAMINE N-DEACETYLASE"/>
    <property type="match status" value="1"/>
</dbReference>
<dbReference type="EMBL" id="JAOQKI010000010">
    <property type="protein sequence ID" value="MCU6717219.1"/>
    <property type="molecule type" value="Genomic_DNA"/>
</dbReference>
<dbReference type="InterPro" id="IPR011330">
    <property type="entry name" value="Glyco_hydro/deAcase_b/a-brl"/>
</dbReference>
<proteinExistence type="predicted"/>
<dbReference type="InterPro" id="IPR002509">
    <property type="entry name" value="NODB_dom"/>
</dbReference>
<sequence>MIYYTYPGFRNKALTISYDDGLWSDVHLLEILNRYGIRGTFNLNSGCMTEERRIGKEKIPALYKGHEIATHGVKHLTLARCPMTDVVKEILEDRQALEELTGEIVCGHAYPNGSYSPEIKTLLPSLGIHYARIATDTGLYTHPQDFYEWNPTCHHNNRLMYHAKEFLSFDLPQFQYLFYVWGHSYEFDRDNNWYVIEEFCKMIGGREDIWYATNAEVCHYLMAVKQVHTSVDEKLLFNGSGQDIYLIRNGENILLHPGELQRIHSPESHGKLRKIVL</sequence>
<dbReference type="Pfam" id="PF01522">
    <property type="entry name" value="Polysacc_deac_1"/>
    <property type="match status" value="1"/>
</dbReference>
<accession>A0ABT2SDT7</accession>
<reference evidence="4 5" key="1">
    <citation type="journal article" date="2021" name="ISME Commun">
        <title>Automated analysis of genomic sequences facilitates high-throughput and comprehensive description of bacteria.</title>
        <authorList>
            <person name="Hitch T.C.A."/>
        </authorList>
    </citation>
    <scope>NUCLEOTIDE SEQUENCE [LARGE SCALE GENOMIC DNA]</scope>
    <source>
        <strain evidence="4 5">Sanger_19</strain>
    </source>
</reference>
<evidence type="ECO:0000259" key="3">
    <source>
        <dbReference type="Pfam" id="PF01522"/>
    </source>
</evidence>
<keyword evidence="5" id="KW-1185">Reference proteome</keyword>
<dbReference type="PANTHER" id="PTHR34216">
    <property type="match status" value="1"/>
</dbReference>
<dbReference type="InterPro" id="IPR051398">
    <property type="entry name" value="Polysacch_Deacetylase"/>
</dbReference>
<feature type="domain" description="NodB homology" evidence="3">
    <location>
        <begin position="11"/>
        <end position="130"/>
    </location>
</feature>
<dbReference type="CDD" id="cd10967">
    <property type="entry name" value="CE4_GLA_like_6s"/>
    <property type="match status" value="1"/>
</dbReference>
<dbReference type="RefSeq" id="WP_262623810.1">
    <property type="nucleotide sequence ID" value="NZ_JAOQKI010000010.1"/>
</dbReference>
<organism evidence="4 5">
    <name type="scientific">Roseburia amylophila</name>
    <dbReference type="NCBI Taxonomy" id="2981794"/>
    <lineage>
        <taxon>Bacteria</taxon>
        <taxon>Bacillati</taxon>
        <taxon>Bacillota</taxon>
        <taxon>Clostridia</taxon>
        <taxon>Lachnospirales</taxon>
        <taxon>Lachnospiraceae</taxon>
        <taxon>Roseburia</taxon>
    </lineage>
</organism>
<gene>
    <name evidence="4" type="ORF">OCV43_08015</name>
</gene>
<keyword evidence="2" id="KW-0732">Signal</keyword>
<evidence type="ECO:0000313" key="4">
    <source>
        <dbReference type="EMBL" id="MCU6717219.1"/>
    </source>
</evidence>
<name>A0ABT2SDT7_9FIRM</name>